<gene>
    <name evidence="2" type="ORF">IAB90_04400</name>
</gene>
<comment type="caution">
    <text evidence="2">The sequence shown here is derived from an EMBL/GenBank/DDBJ whole genome shotgun (WGS) entry which is preliminary data.</text>
</comment>
<feature type="transmembrane region" description="Helical" evidence="1">
    <location>
        <begin position="124"/>
        <end position="142"/>
    </location>
</feature>
<feature type="transmembrane region" description="Helical" evidence="1">
    <location>
        <begin position="48"/>
        <end position="64"/>
    </location>
</feature>
<feature type="transmembrane region" description="Helical" evidence="1">
    <location>
        <begin position="69"/>
        <end position="87"/>
    </location>
</feature>
<dbReference type="EMBL" id="DVHB01000075">
    <property type="protein sequence ID" value="HIR39607.1"/>
    <property type="molecule type" value="Genomic_DNA"/>
</dbReference>
<organism evidence="2 3">
    <name type="scientific">Candidatus Coproplasma stercoripullorum</name>
    <dbReference type="NCBI Taxonomy" id="2840751"/>
    <lineage>
        <taxon>Bacteria</taxon>
        <taxon>Bacillati</taxon>
        <taxon>Bacillota</taxon>
        <taxon>Clostridia</taxon>
        <taxon>Eubacteriales</taxon>
        <taxon>Candidatus Coproplasma</taxon>
    </lineage>
</organism>
<reference evidence="2" key="1">
    <citation type="submission" date="2020-10" db="EMBL/GenBank/DDBJ databases">
        <authorList>
            <person name="Gilroy R."/>
        </authorList>
    </citation>
    <scope>NUCLEOTIDE SEQUENCE</scope>
    <source>
        <strain evidence="2">ChiW25-3613</strain>
    </source>
</reference>
<feature type="transmembrane region" description="Helical" evidence="1">
    <location>
        <begin position="99"/>
        <end position="117"/>
    </location>
</feature>
<evidence type="ECO:0000313" key="2">
    <source>
        <dbReference type="EMBL" id="HIR39607.1"/>
    </source>
</evidence>
<dbReference type="AlphaFoldDB" id="A0A9D1AFM6"/>
<reference evidence="2" key="2">
    <citation type="journal article" date="2021" name="PeerJ">
        <title>Extensive microbial diversity within the chicken gut microbiome revealed by metagenomics and culture.</title>
        <authorList>
            <person name="Gilroy R."/>
            <person name="Ravi A."/>
            <person name="Getino M."/>
            <person name="Pursley I."/>
            <person name="Horton D.L."/>
            <person name="Alikhan N.F."/>
            <person name="Baker D."/>
            <person name="Gharbi K."/>
            <person name="Hall N."/>
            <person name="Watson M."/>
            <person name="Adriaenssens E.M."/>
            <person name="Foster-Nyarko E."/>
            <person name="Jarju S."/>
            <person name="Secka A."/>
            <person name="Antonio M."/>
            <person name="Oren A."/>
            <person name="Chaudhuri R.R."/>
            <person name="La Ragione R."/>
            <person name="Hildebrand F."/>
            <person name="Pallen M.J."/>
        </authorList>
    </citation>
    <scope>NUCLEOTIDE SEQUENCE</scope>
    <source>
        <strain evidence="2">ChiW25-3613</strain>
    </source>
</reference>
<dbReference type="Proteomes" id="UP000824179">
    <property type="component" value="Unassembled WGS sequence"/>
</dbReference>
<feature type="transmembrane region" description="Helical" evidence="1">
    <location>
        <begin position="162"/>
        <end position="184"/>
    </location>
</feature>
<evidence type="ECO:0000256" key="1">
    <source>
        <dbReference type="SAM" id="Phobius"/>
    </source>
</evidence>
<accession>A0A9D1AFM6</accession>
<keyword evidence="1" id="KW-0812">Transmembrane</keyword>
<keyword evidence="1" id="KW-0472">Membrane</keyword>
<evidence type="ECO:0000313" key="3">
    <source>
        <dbReference type="Proteomes" id="UP000824179"/>
    </source>
</evidence>
<sequence length="237" mass="26402">MSKNGSRIISFGRYRATDLIIFAVILAVFDIISFFAVTEWFASDLTNFFFSIAVPISLLVMIRWNWYGLLYAVFDGVLYCALVILSSDGAYGAAALQYFLTYGIGNAFIGLAFLMVRFMGYKRIAGNAGFSVLYALCGWAALELGRTIVSLCFGTPAGSAFAGFFFGPSELLSLAMSAVILLIMRKLDGMLENQRDYLVRLDKEKKERMRRDTFGDEPVEIDQEALRSLNKKGGDMF</sequence>
<protein>
    <submittedName>
        <fullName evidence="2">Uncharacterized protein</fullName>
    </submittedName>
</protein>
<feature type="transmembrane region" description="Helical" evidence="1">
    <location>
        <begin position="20"/>
        <end position="42"/>
    </location>
</feature>
<keyword evidence="1" id="KW-1133">Transmembrane helix</keyword>
<name>A0A9D1AFM6_9FIRM</name>
<proteinExistence type="predicted"/>